<protein>
    <recommendedName>
        <fullName evidence="4">UL36 very large tegument protein</fullName>
    </recommendedName>
</protein>
<feature type="region of interest" description="Disordered" evidence="1">
    <location>
        <begin position="148"/>
        <end position="245"/>
    </location>
</feature>
<evidence type="ECO:0000313" key="2">
    <source>
        <dbReference type="EMBL" id="QPP10416.1"/>
    </source>
</evidence>
<proteinExistence type="predicted"/>
<sequence>MEPVRTFAAELAALIGQLDPDAGWYAVFGAHDPQGLRDCLSAREVPPWDVVASLIEDFGHLHGPGAATWAQERLRRLHSAATAAYDVRAGGDPALRSRLALVEGELAEAAARVRALEPDGGAELAWARDHLARAEARRAELRARHAALDDALDDPAGDDPAGEERGEPAHVPGHSEPAAPPDAPARPNRRLRTGGSRFAGAPAEDEADASGPVAIVPPGAPSPDLAPRTAEDAGAAATGEPAPRGARFAGAVRRRAAADVPAPGDVAEARAVAEESAERLLRLRREGSGGEAHALLSDAASREPLRFAALVEELHRRGMASDAGILLWEAAALPVDAFAAAADALSSLGRAGDSARMLRQGVHRPPQQIAEAALALDRAGRQAEAAELLAAVIRARTPAEAAQVALAAPAVLVGLVLDAARALSEEQCRRVADALRTAGVPGVPGAP</sequence>
<feature type="compositionally biased region" description="Acidic residues" evidence="1">
    <location>
        <begin position="150"/>
        <end position="161"/>
    </location>
</feature>
<dbReference type="KEGG" id="sbat:G4Z16_04955"/>
<keyword evidence="3" id="KW-1185">Reference proteome</keyword>
<name>A0A7T1TCF6_9ACTN</name>
<organism evidence="2 3">
    <name type="scientific">Streptomyces bathyalis</name>
    <dbReference type="NCBI Taxonomy" id="2710756"/>
    <lineage>
        <taxon>Bacteria</taxon>
        <taxon>Bacillati</taxon>
        <taxon>Actinomycetota</taxon>
        <taxon>Actinomycetes</taxon>
        <taxon>Kitasatosporales</taxon>
        <taxon>Streptomycetaceae</taxon>
        <taxon>Streptomyces</taxon>
    </lineage>
</organism>
<evidence type="ECO:0008006" key="4">
    <source>
        <dbReference type="Google" id="ProtNLM"/>
    </source>
</evidence>
<gene>
    <name evidence="2" type="ORF">G4Z16_04955</name>
</gene>
<dbReference type="EMBL" id="CP048882">
    <property type="protein sequence ID" value="QPP10416.1"/>
    <property type="molecule type" value="Genomic_DNA"/>
</dbReference>
<evidence type="ECO:0000256" key="1">
    <source>
        <dbReference type="SAM" id="MobiDB-lite"/>
    </source>
</evidence>
<dbReference type="AlphaFoldDB" id="A0A7T1TCF6"/>
<evidence type="ECO:0000313" key="3">
    <source>
        <dbReference type="Proteomes" id="UP000595046"/>
    </source>
</evidence>
<reference evidence="3" key="1">
    <citation type="submission" date="2020-02" db="EMBL/GenBank/DDBJ databases">
        <title>Streptomyces sp. ASO4wet.</title>
        <authorList>
            <person name="Risdian C."/>
            <person name="Landwehr W."/>
            <person name="Schupp P."/>
            <person name="Wink J."/>
        </authorList>
    </citation>
    <scope>NUCLEOTIDE SEQUENCE [LARGE SCALE GENOMIC DNA]</scope>
    <source>
        <strain evidence="3">ASO4wet</strain>
    </source>
</reference>
<feature type="compositionally biased region" description="Low complexity" evidence="1">
    <location>
        <begin position="226"/>
        <end position="245"/>
    </location>
</feature>
<accession>A0A7T1TCF6</accession>
<dbReference type="Proteomes" id="UP000595046">
    <property type="component" value="Chromosome"/>
</dbReference>